<dbReference type="PANTHER" id="PTHR41521">
    <property type="match status" value="1"/>
</dbReference>
<accession>A0A7Y8H000</accession>
<protein>
    <submittedName>
        <fullName evidence="2">DUF1330 domain-containing protein</fullName>
    </submittedName>
</protein>
<sequence length="96" mass="10922">MPCAYIIAEVTVTNEEQMKVYREWSSRAMTEFGAEALVRGGRVEPLEGDWHPQRVVVLKFKDLATAQAYYHSETYTHARQLREGAGSIRMFAVEGV</sequence>
<evidence type="ECO:0000313" key="2">
    <source>
        <dbReference type="EMBL" id="NWF47965.1"/>
    </source>
</evidence>
<gene>
    <name evidence="2" type="ORF">F3K02_22310</name>
</gene>
<dbReference type="EMBL" id="VYGV01000025">
    <property type="protein sequence ID" value="NWF47965.1"/>
    <property type="molecule type" value="Genomic_DNA"/>
</dbReference>
<dbReference type="Gene3D" id="3.30.70.100">
    <property type="match status" value="1"/>
</dbReference>
<keyword evidence="3" id="KW-1185">Reference proteome</keyword>
<dbReference type="InterPro" id="IPR010753">
    <property type="entry name" value="DUF1330"/>
</dbReference>
<dbReference type="InterPro" id="IPR011008">
    <property type="entry name" value="Dimeric_a/b-barrel"/>
</dbReference>
<dbReference type="AlphaFoldDB" id="A0A7Y8H000"/>
<feature type="domain" description="DUF1330" evidence="1">
    <location>
        <begin position="4"/>
        <end position="96"/>
    </location>
</feature>
<reference evidence="2 3" key="1">
    <citation type="submission" date="2019-09" db="EMBL/GenBank/DDBJ databases">
        <title>Hydrogenophaga aromatica sp. nov., isolated from a para-xylene-degrading enrichment culture.</title>
        <authorList>
            <person name="Tancsics A."/>
            <person name="Banerjee S."/>
        </authorList>
    </citation>
    <scope>NUCLEOTIDE SEQUENCE [LARGE SCALE GENOMIC DNA]</scope>
    <source>
        <strain evidence="2 3">D2P1</strain>
    </source>
</reference>
<evidence type="ECO:0000259" key="1">
    <source>
        <dbReference type="Pfam" id="PF07045"/>
    </source>
</evidence>
<dbReference type="Pfam" id="PF07045">
    <property type="entry name" value="DUF1330"/>
    <property type="match status" value="1"/>
</dbReference>
<dbReference type="PANTHER" id="PTHR41521:SF4">
    <property type="entry name" value="BLR0684 PROTEIN"/>
    <property type="match status" value="1"/>
</dbReference>
<name>A0A7Y8H000_9BURK</name>
<organism evidence="2 3">
    <name type="scientific">Hydrogenophaga aromaticivorans</name>
    <dbReference type="NCBI Taxonomy" id="2610898"/>
    <lineage>
        <taxon>Bacteria</taxon>
        <taxon>Pseudomonadati</taxon>
        <taxon>Pseudomonadota</taxon>
        <taxon>Betaproteobacteria</taxon>
        <taxon>Burkholderiales</taxon>
        <taxon>Comamonadaceae</taxon>
        <taxon>Hydrogenophaga</taxon>
    </lineage>
</organism>
<dbReference type="SUPFAM" id="SSF54909">
    <property type="entry name" value="Dimeric alpha+beta barrel"/>
    <property type="match status" value="1"/>
</dbReference>
<dbReference type="Proteomes" id="UP000545507">
    <property type="component" value="Unassembled WGS sequence"/>
</dbReference>
<evidence type="ECO:0000313" key="3">
    <source>
        <dbReference type="Proteomes" id="UP000545507"/>
    </source>
</evidence>
<comment type="caution">
    <text evidence="2">The sequence shown here is derived from an EMBL/GenBank/DDBJ whole genome shotgun (WGS) entry which is preliminary data.</text>
</comment>
<proteinExistence type="predicted"/>